<dbReference type="PANTHER" id="PTHR31123:SF4">
    <property type="entry name" value="PROTEIN ALCS"/>
    <property type="match status" value="1"/>
</dbReference>
<sequence length="303" mass="31991">MPAPTYSLRPSPSRKPSLDGGPMQQLRNAQTVNMSAELFEKLFLARNDAAYPPPPTHWADDDLKSIRSQGAPAADWRKGLGNPTPIALVGIVISLTPLSCSLMGLLGAGGNGAAGVATYYFFGGLLLIIASMLEWLLGNTFPSVVFAAYGAFFFSFGGTLTPSFAAFASYAPAGADPAAGLTSQGFNASFGWILIWMCVLSVMFFICSLRTNAVLVVIFFSLIGVFGTLGGAYFLLAANFDRNGGTAETLVKAGGVCGFVASMATWWFLLSTLLETVDFPIRLPLGDLSGWMAPGSRRPAVIV</sequence>
<comment type="subcellular location">
    <subcellularLocation>
        <location evidence="1">Membrane</location>
        <topology evidence="1">Multi-pass membrane protein</topology>
    </subcellularLocation>
</comment>
<evidence type="ECO:0000256" key="2">
    <source>
        <dbReference type="ARBA" id="ARBA00005587"/>
    </source>
</evidence>
<keyword evidence="9" id="KW-1185">Reference proteome</keyword>
<feature type="transmembrane region" description="Helical" evidence="7">
    <location>
        <begin position="214"/>
        <end position="238"/>
    </location>
</feature>
<feature type="transmembrane region" description="Helical" evidence="7">
    <location>
        <begin position="250"/>
        <end position="274"/>
    </location>
</feature>
<dbReference type="Pfam" id="PF01184">
    <property type="entry name" value="Gpr1_Fun34_YaaH"/>
    <property type="match status" value="1"/>
</dbReference>
<dbReference type="GO" id="GO:0005886">
    <property type="term" value="C:plasma membrane"/>
    <property type="evidence" value="ECO:0007669"/>
    <property type="project" value="TreeGrafter"/>
</dbReference>
<feature type="transmembrane region" description="Helical" evidence="7">
    <location>
        <begin position="144"/>
        <end position="170"/>
    </location>
</feature>
<evidence type="ECO:0000256" key="4">
    <source>
        <dbReference type="ARBA" id="ARBA00022989"/>
    </source>
</evidence>
<feature type="region of interest" description="Disordered" evidence="6">
    <location>
        <begin position="1"/>
        <end position="23"/>
    </location>
</feature>
<feature type="transmembrane region" description="Helical" evidence="7">
    <location>
        <begin position="190"/>
        <end position="207"/>
    </location>
</feature>
<evidence type="ECO:0000256" key="6">
    <source>
        <dbReference type="SAM" id="MobiDB-lite"/>
    </source>
</evidence>
<comment type="caution">
    <text evidence="8">The sequence shown here is derived from an EMBL/GenBank/DDBJ whole genome shotgun (WGS) entry which is preliminary data.</text>
</comment>
<proteinExistence type="inferred from homology"/>
<protein>
    <submittedName>
        <fullName evidence="8">Gpr1-like plasma membrane protein</fullName>
    </submittedName>
</protein>
<name>A0AA40C3F0_9PEZI</name>
<feature type="transmembrane region" description="Helical" evidence="7">
    <location>
        <begin position="86"/>
        <end position="107"/>
    </location>
</feature>
<gene>
    <name evidence="8" type="ORF">B0T14DRAFT_191165</name>
</gene>
<dbReference type="Proteomes" id="UP001175000">
    <property type="component" value="Unassembled WGS sequence"/>
</dbReference>
<keyword evidence="4 7" id="KW-1133">Transmembrane helix</keyword>
<evidence type="ECO:0000313" key="8">
    <source>
        <dbReference type="EMBL" id="KAK0623916.1"/>
    </source>
</evidence>
<keyword evidence="5 7" id="KW-0472">Membrane</keyword>
<accession>A0AA40C3F0</accession>
<evidence type="ECO:0000256" key="3">
    <source>
        <dbReference type="ARBA" id="ARBA00022692"/>
    </source>
</evidence>
<organism evidence="8 9">
    <name type="scientific">Immersiella caudata</name>
    <dbReference type="NCBI Taxonomy" id="314043"/>
    <lineage>
        <taxon>Eukaryota</taxon>
        <taxon>Fungi</taxon>
        <taxon>Dikarya</taxon>
        <taxon>Ascomycota</taxon>
        <taxon>Pezizomycotina</taxon>
        <taxon>Sordariomycetes</taxon>
        <taxon>Sordariomycetidae</taxon>
        <taxon>Sordariales</taxon>
        <taxon>Lasiosphaeriaceae</taxon>
        <taxon>Immersiella</taxon>
    </lineage>
</organism>
<evidence type="ECO:0000256" key="1">
    <source>
        <dbReference type="ARBA" id="ARBA00004141"/>
    </source>
</evidence>
<dbReference type="PANTHER" id="PTHR31123">
    <property type="entry name" value="ACCUMULATION OF DYADS PROTEIN 2-RELATED"/>
    <property type="match status" value="1"/>
</dbReference>
<dbReference type="InterPro" id="IPR051633">
    <property type="entry name" value="AceTr"/>
</dbReference>
<evidence type="ECO:0000313" key="9">
    <source>
        <dbReference type="Proteomes" id="UP001175000"/>
    </source>
</evidence>
<evidence type="ECO:0000256" key="5">
    <source>
        <dbReference type="ARBA" id="ARBA00023136"/>
    </source>
</evidence>
<feature type="transmembrane region" description="Helical" evidence="7">
    <location>
        <begin position="119"/>
        <end position="137"/>
    </location>
</feature>
<reference evidence="8" key="1">
    <citation type="submission" date="2023-06" db="EMBL/GenBank/DDBJ databases">
        <title>Genome-scale phylogeny and comparative genomics of the fungal order Sordariales.</title>
        <authorList>
            <consortium name="Lawrence Berkeley National Laboratory"/>
            <person name="Hensen N."/>
            <person name="Bonometti L."/>
            <person name="Westerberg I."/>
            <person name="Brannstrom I.O."/>
            <person name="Guillou S."/>
            <person name="Cros-Aarteil S."/>
            <person name="Calhoun S."/>
            <person name="Haridas S."/>
            <person name="Kuo A."/>
            <person name="Mondo S."/>
            <person name="Pangilinan J."/>
            <person name="Riley R."/>
            <person name="Labutti K."/>
            <person name="Andreopoulos B."/>
            <person name="Lipzen A."/>
            <person name="Chen C."/>
            <person name="Yanf M."/>
            <person name="Daum C."/>
            <person name="Ng V."/>
            <person name="Clum A."/>
            <person name="Steindorff A."/>
            <person name="Ohm R."/>
            <person name="Martin F."/>
            <person name="Silar P."/>
            <person name="Natvig D."/>
            <person name="Lalanne C."/>
            <person name="Gautier V."/>
            <person name="Ament-Velasquez S.L."/>
            <person name="Kruys A."/>
            <person name="Hutchinson M.I."/>
            <person name="Powell A.J."/>
            <person name="Barry K."/>
            <person name="Miller A.N."/>
            <person name="Grigoriev I.V."/>
            <person name="Debuchy R."/>
            <person name="Gladieux P."/>
            <person name="Thoren M.H."/>
            <person name="Johannesson H."/>
        </authorList>
    </citation>
    <scope>NUCLEOTIDE SEQUENCE</scope>
    <source>
        <strain evidence="8">CBS 606.72</strain>
    </source>
</reference>
<evidence type="ECO:0000256" key="7">
    <source>
        <dbReference type="SAM" id="Phobius"/>
    </source>
</evidence>
<dbReference type="AlphaFoldDB" id="A0AA40C3F0"/>
<dbReference type="EMBL" id="JAULSU010000003">
    <property type="protein sequence ID" value="KAK0623916.1"/>
    <property type="molecule type" value="Genomic_DNA"/>
</dbReference>
<comment type="similarity">
    <text evidence="2">Belongs to the acetate uptake transporter (AceTr) (TC 2.A.96) family.</text>
</comment>
<dbReference type="InterPro" id="IPR000791">
    <property type="entry name" value="Gpr1/Fun34/SatP-like"/>
</dbReference>
<keyword evidence="3 7" id="KW-0812">Transmembrane</keyword>
<dbReference type="GO" id="GO:0015123">
    <property type="term" value="F:acetate transmembrane transporter activity"/>
    <property type="evidence" value="ECO:0007669"/>
    <property type="project" value="TreeGrafter"/>
</dbReference>